<dbReference type="InterPro" id="IPR035069">
    <property type="entry name" value="TTHA1013/TTHA0281-like"/>
</dbReference>
<reference evidence="2" key="1">
    <citation type="journal article" date="2019" name="Int. J. Syst. Evol. Microbiol.">
        <title>The Global Catalogue of Microorganisms (GCM) 10K type strain sequencing project: providing services to taxonomists for standard genome sequencing and annotation.</title>
        <authorList>
            <consortium name="The Broad Institute Genomics Platform"/>
            <consortium name="The Broad Institute Genome Sequencing Center for Infectious Disease"/>
            <person name="Wu L."/>
            <person name="Ma J."/>
        </authorList>
    </citation>
    <scope>NUCLEOTIDE SEQUENCE [LARGE SCALE GENOMIC DNA]</scope>
    <source>
        <strain evidence="2">CGMCC 4.7382</strain>
    </source>
</reference>
<dbReference type="InterPro" id="IPR055811">
    <property type="entry name" value="DUF7387"/>
</dbReference>
<proteinExistence type="predicted"/>
<name>A0ABW2K972_9ACTN</name>
<dbReference type="SUPFAM" id="SSF143100">
    <property type="entry name" value="TTHA1013/TTHA0281-like"/>
    <property type="match status" value="1"/>
</dbReference>
<sequence>MAQSATLRLTARIWPEEGGFVIQCVENGVTTEGDTYEEALHNIQEAVELYYEDEDADFSLIHPEAAVLPFDVRVSA</sequence>
<protein>
    <submittedName>
        <fullName evidence="1">Type II toxin-antitoxin system HicB family antitoxin</fullName>
    </submittedName>
</protein>
<keyword evidence="2" id="KW-1185">Reference proteome</keyword>
<dbReference type="Proteomes" id="UP001596540">
    <property type="component" value="Unassembled WGS sequence"/>
</dbReference>
<dbReference type="EMBL" id="JBHTBH010000001">
    <property type="protein sequence ID" value="MFC7326517.1"/>
    <property type="molecule type" value="Genomic_DNA"/>
</dbReference>
<dbReference type="RefSeq" id="WP_379868308.1">
    <property type="nucleotide sequence ID" value="NZ_JBHTBH010000001.1"/>
</dbReference>
<evidence type="ECO:0000313" key="2">
    <source>
        <dbReference type="Proteomes" id="UP001596540"/>
    </source>
</evidence>
<gene>
    <name evidence="1" type="ORF">ACFQRF_02080</name>
</gene>
<dbReference type="Pfam" id="PF24113">
    <property type="entry name" value="DUF7387"/>
    <property type="match status" value="1"/>
</dbReference>
<evidence type="ECO:0000313" key="1">
    <source>
        <dbReference type="EMBL" id="MFC7326517.1"/>
    </source>
</evidence>
<organism evidence="1 2">
    <name type="scientific">Marinactinospora rubrisoli</name>
    <dbReference type="NCBI Taxonomy" id="2715399"/>
    <lineage>
        <taxon>Bacteria</taxon>
        <taxon>Bacillati</taxon>
        <taxon>Actinomycetota</taxon>
        <taxon>Actinomycetes</taxon>
        <taxon>Streptosporangiales</taxon>
        <taxon>Nocardiopsidaceae</taxon>
        <taxon>Marinactinospora</taxon>
    </lineage>
</organism>
<accession>A0ABW2K972</accession>
<dbReference type="Gene3D" id="3.30.160.250">
    <property type="match status" value="1"/>
</dbReference>
<comment type="caution">
    <text evidence="1">The sequence shown here is derived from an EMBL/GenBank/DDBJ whole genome shotgun (WGS) entry which is preliminary data.</text>
</comment>